<dbReference type="AlphaFoldDB" id="A0A6M1TLP2"/>
<keyword evidence="1" id="KW-1133">Transmembrane helix</keyword>
<dbReference type="InterPro" id="IPR004843">
    <property type="entry name" value="Calcineurin-like_PHP"/>
</dbReference>
<evidence type="ECO:0000313" key="4">
    <source>
        <dbReference type="Proteomes" id="UP000479132"/>
    </source>
</evidence>
<evidence type="ECO:0000313" key="3">
    <source>
        <dbReference type="EMBL" id="NGP89340.1"/>
    </source>
</evidence>
<evidence type="ECO:0000259" key="2">
    <source>
        <dbReference type="Pfam" id="PF00149"/>
    </source>
</evidence>
<keyword evidence="1" id="KW-0812">Transmembrane</keyword>
<dbReference type="Proteomes" id="UP000479132">
    <property type="component" value="Unassembled WGS sequence"/>
</dbReference>
<dbReference type="SUPFAM" id="SSF56300">
    <property type="entry name" value="Metallo-dependent phosphatases"/>
    <property type="match status" value="1"/>
</dbReference>
<sequence length="394" mass="44028">MPWLLKMTVLVSALMAPAALYLCFRLFNILKKGGKHLAFLKWLMPLVLCSFYLFPLVGAIDFYTTGSIDLLGYPKILAYWFWFGLIFVFQLVTWVLVADLLKFGSRLLSSSYKAVEQWYPRFIAGVIIIVFIFVGWKMYQDTTRVRTDSRSLAIKGLPPSLEDFKIVHISDIQGDEYTGRDEIANYIDVVNRQNPDLIIFTGDLISYGTDFISMAARELGKAKATYGTVAVVGDHDYWAGTNTVENALEEEGVTLLRDENYTIKLDTGDSLAITGVTEVYSKASNPKTVDSLTHNLPEASVKILGSHQVEDHLITNARQNNYDMMLAGHTHGGQIHVPFLGMSFSAAERETQYVSGLYREGALPIHINNGLGFTLGPIRYGAPPTVTSIRLKKE</sequence>
<reference evidence="3 4" key="1">
    <citation type="submission" date="2020-02" db="EMBL/GenBank/DDBJ databases">
        <title>Aliifodinibius halophilus 2W32, complete genome.</title>
        <authorList>
            <person name="Li Y."/>
            <person name="Wu S."/>
        </authorList>
    </citation>
    <scope>NUCLEOTIDE SEQUENCE [LARGE SCALE GENOMIC DNA]</scope>
    <source>
        <strain evidence="3 4">2W32</strain>
    </source>
</reference>
<feature type="transmembrane region" description="Helical" evidence="1">
    <location>
        <begin position="6"/>
        <end position="27"/>
    </location>
</feature>
<protein>
    <recommendedName>
        <fullName evidence="2">Calcineurin-like phosphoesterase domain-containing protein</fullName>
    </recommendedName>
</protein>
<feature type="transmembrane region" description="Helical" evidence="1">
    <location>
        <begin position="39"/>
        <end position="60"/>
    </location>
</feature>
<dbReference type="GO" id="GO:0016787">
    <property type="term" value="F:hydrolase activity"/>
    <property type="evidence" value="ECO:0007669"/>
    <property type="project" value="InterPro"/>
</dbReference>
<dbReference type="PANTHER" id="PTHR31302:SF0">
    <property type="entry name" value="TRANSMEMBRANE PROTEIN WITH METALLOPHOSPHOESTERASE DOMAIN"/>
    <property type="match status" value="1"/>
</dbReference>
<feature type="domain" description="Calcineurin-like phosphoesterase" evidence="2">
    <location>
        <begin position="164"/>
        <end position="332"/>
    </location>
</feature>
<dbReference type="PANTHER" id="PTHR31302">
    <property type="entry name" value="TRANSMEMBRANE PROTEIN WITH METALLOPHOSPHOESTERASE DOMAIN-RELATED"/>
    <property type="match status" value="1"/>
</dbReference>
<name>A0A6M1TLP2_9BACT</name>
<dbReference type="Gene3D" id="3.60.21.10">
    <property type="match status" value="1"/>
</dbReference>
<dbReference type="EMBL" id="JAALLS010000018">
    <property type="protein sequence ID" value="NGP89340.1"/>
    <property type="molecule type" value="Genomic_DNA"/>
</dbReference>
<comment type="caution">
    <text evidence="3">The sequence shown here is derived from an EMBL/GenBank/DDBJ whole genome shotgun (WGS) entry which is preliminary data.</text>
</comment>
<accession>A0A6M1TLP2</accession>
<dbReference type="RefSeq" id="WP_165269959.1">
    <property type="nucleotide sequence ID" value="NZ_JAALLS010000018.1"/>
</dbReference>
<dbReference type="InterPro" id="IPR029052">
    <property type="entry name" value="Metallo-depent_PP-like"/>
</dbReference>
<organism evidence="3 4">
    <name type="scientific">Fodinibius halophilus</name>
    <dbReference type="NCBI Taxonomy" id="1736908"/>
    <lineage>
        <taxon>Bacteria</taxon>
        <taxon>Pseudomonadati</taxon>
        <taxon>Balneolota</taxon>
        <taxon>Balneolia</taxon>
        <taxon>Balneolales</taxon>
        <taxon>Balneolaceae</taxon>
        <taxon>Fodinibius</taxon>
    </lineage>
</organism>
<gene>
    <name evidence="3" type="ORF">G3569_13355</name>
</gene>
<keyword evidence="1" id="KW-0472">Membrane</keyword>
<feature type="transmembrane region" description="Helical" evidence="1">
    <location>
        <begin position="80"/>
        <end position="101"/>
    </location>
</feature>
<feature type="transmembrane region" description="Helical" evidence="1">
    <location>
        <begin position="122"/>
        <end position="139"/>
    </location>
</feature>
<dbReference type="InterPro" id="IPR051158">
    <property type="entry name" value="Metallophosphoesterase_sf"/>
</dbReference>
<dbReference type="Pfam" id="PF00149">
    <property type="entry name" value="Metallophos"/>
    <property type="match status" value="1"/>
</dbReference>
<keyword evidence="4" id="KW-1185">Reference proteome</keyword>
<proteinExistence type="predicted"/>
<evidence type="ECO:0000256" key="1">
    <source>
        <dbReference type="SAM" id="Phobius"/>
    </source>
</evidence>